<organism evidence="2 3">
    <name type="scientific">Atopomonas hussainii</name>
    <dbReference type="NCBI Taxonomy" id="1429083"/>
    <lineage>
        <taxon>Bacteria</taxon>
        <taxon>Pseudomonadati</taxon>
        <taxon>Pseudomonadota</taxon>
        <taxon>Gammaproteobacteria</taxon>
        <taxon>Pseudomonadales</taxon>
        <taxon>Pseudomonadaceae</taxon>
        <taxon>Atopomonas</taxon>
    </lineage>
</organism>
<dbReference type="Pfam" id="PF13451">
    <property type="entry name" value="zf_Tbcl"/>
    <property type="match status" value="1"/>
</dbReference>
<gene>
    <name evidence="2" type="ORF">SAMN05216214_10492</name>
</gene>
<accession>A0A1H7IV96</accession>
<feature type="domain" description="Probable zinc-binding" evidence="1">
    <location>
        <begin position="64"/>
        <end position="112"/>
    </location>
</feature>
<dbReference type="EMBL" id="FOAS01000004">
    <property type="protein sequence ID" value="SEK66433.1"/>
    <property type="molecule type" value="Genomic_DNA"/>
</dbReference>
<reference evidence="2 3" key="1">
    <citation type="submission" date="2016-10" db="EMBL/GenBank/DDBJ databases">
        <authorList>
            <person name="de Groot N.N."/>
        </authorList>
    </citation>
    <scope>NUCLEOTIDE SEQUENCE [LARGE SCALE GENOMIC DNA]</scope>
    <source>
        <strain evidence="2 3">JCM 19513</strain>
    </source>
</reference>
<protein>
    <submittedName>
        <fullName evidence="2">Probable zinc-ribbon domain-containing protein</fullName>
    </submittedName>
</protein>
<dbReference type="Proteomes" id="UP000185766">
    <property type="component" value="Unassembled WGS sequence"/>
</dbReference>
<sequence>MHKDYVLHPRYGDKPLYSGLSVSIEKLLDAHWSLAGSTFFPETAIKANIEKQNYSTFPRSYYVDVEKRCAQCNRWFIFFAQEQKFWFEELGFYIDAECTKCVDCRKKEQSIKQLLNLYATLVKTENRSSEQTQQLKHVALELLQLGYIKDSRKIDQIS</sequence>
<dbReference type="AlphaFoldDB" id="A0A1H7IV96"/>
<evidence type="ECO:0000313" key="3">
    <source>
        <dbReference type="Proteomes" id="UP000185766"/>
    </source>
</evidence>
<dbReference type="STRING" id="1429083.GCA_001885685_00151"/>
<dbReference type="RefSeq" id="WP_074865784.1">
    <property type="nucleotide sequence ID" value="NZ_FOAS01000004.1"/>
</dbReference>
<evidence type="ECO:0000259" key="1">
    <source>
        <dbReference type="Pfam" id="PF13451"/>
    </source>
</evidence>
<dbReference type="InterPro" id="IPR025306">
    <property type="entry name" value="Zn-bnd_dom_prob"/>
</dbReference>
<keyword evidence="3" id="KW-1185">Reference proteome</keyword>
<name>A0A1H7IV96_9GAMM</name>
<proteinExistence type="predicted"/>
<evidence type="ECO:0000313" key="2">
    <source>
        <dbReference type="EMBL" id="SEK66433.1"/>
    </source>
</evidence>